<keyword evidence="2" id="KW-1185">Reference proteome</keyword>
<gene>
    <name evidence="1" type="ORF">NPIL_291771</name>
</gene>
<protein>
    <submittedName>
        <fullName evidence="1">Uncharacterized protein</fullName>
    </submittedName>
</protein>
<organism evidence="1 2">
    <name type="scientific">Nephila pilipes</name>
    <name type="common">Giant wood spider</name>
    <name type="synonym">Nephila maculata</name>
    <dbReference type="NCBI Taxonomy" id="299642"/>
    <lineage>
        <taxon>Eukaryota</taxon>
        <taxon>Metazoa</taxon>
        <taxon>Ecdysozoa</taxon>
        <taxon>Arthropoda</taxon>
        <taxon>Chelicerata</taxon>
        <taxon>Arachnida</taxon>
        <taxon>Araneae</taxon>
        <taxon>Araneomorphae</taxon>
        <taxon>Entelegynae</taxon>
        <taxon>Araneoidea</taxon>
        <taxon>Nephilidae</taxon>
        <taxon>Nephila</taxon>
    </lineage>
</organism>
<dbReference type="AlphaFoldDB" id="A0A8X6UKY3"/>
<name>A0A8X6UKY3_NEPPI</name>
<sequence>MKYVRKCKKFENRGNDSHGRRSEEDCQQSQKALAFLFKLRDLLQFERRFKEKIRHRVKGSIDFPSLGRKLSMLSSRNGSNSNAINVLKLEKNLMFF</sequence>
<dbReference type="Proteomes" id="UP000887013">
    <property type="component" value="Unassembled WGS sequence"/>
</dbReference>
<evidence type="ECO:0000313" key="2">
    <source>
        <dbReference type="Proteomes" id="UP000887013"/>
    </source>
</evidence>
<reference evidence="1" key="1">
    <citation type="submission" date="2020-08" db="EMBL/GenBank/DDBJ databases">
        <title>Multicomponent nature underlies the extraordinary mechanical properties of spider dragline silk.</title>
        <authorList>
            <person name="Kono N."/>
            <person name="Nakamura H."/>
            <person name="Mori M."/>
            <person name="Yoshida Y."/>
            <person name="Ohtoshi R."/>
            <person name="Malay A.D."/>
            <person name="Moran D.A.P."/>
            <person name="Tomita M."/>
            <person name="Numata K."/>
            <person name="Arakawa K."/>
        </authorList>
    </citation>
    <scope>NUCLEOTIDE SEQUENCE</scope>
</reference>
<accession>A0A8X6UKY3</accession>
<proteinExistence type="predicted"/>
<dbReference type="EMBL" id="BMAW01132871">
    <property type="protein sequence ID" value="GFU45853.1"/>
    <property type="molecule type" value="Genomic_DNA"/>
</dbReference>
<comment type="caution">
    <text evidence="1">The sequence shown here is derived from an EMBL/GenBank/DDBJ whole genome shotgun (WGS) entry which is preliminary data.</text>
</comment>
<evidence type="ECO:0000313" key="1">
    <source>
        <dbReference type="EMBL" id="GFU45853.1"/>
    </source>
</evidence>